<reference evidence="2" key="2">
    <citation type="submission" date="2020-10" db="EMBL/GenBank/DDBJ databases">
        <authorList>
            <person name="Cooper E.A."/>
            <person name="Brenton Z.W."/>
            <person name="Flinn B.S."/>
            <person name="Jenkins J."/>
            <person name="Shu S."/>
            <person name="Flowers D."/>
            <person name="Luo F."/>
            <person name="Wang Y."/>
            <person name="Xia P."/>
            <person name="Barry K."/>
            <person name="Daum C."/>
            <person name="Lipzen A."/>
            <person name="Yoshinaga Y."/>
            <person name="Schmutz J."/>
            <person name="Saski C."/>
            <person name="Vermerris W."/>
            <person name="Kresovich S."/>
        </authorList>
    </citation>
    <scope>NUCLEOTIDE SEQUENCE</scope>
</reference>
<name>A0A921QXQ6_SORBI</name>
<proteinExistence type="predicted"/>
<sequence>MQAIHSAASDSKGASGWLDAARGLPASPSNGHDAAQTQKRAAACARLAIDSRRGRPPPPPRARARRPRPPPQRLMSARLVPRVTPLLPHRPRPSPAIAPSLAASLARALHRPDLVPLPRGAPPCPAPRRAPRRRRLRARGRRPGPRPLGAAPPPRPRPPLRRRPIISQPPSESMEIQTKPHANKHRASPRPPVPSGFPQNANARDAVTEV</sequence>
<feature type="region of interest" description="Disordered" evidence="1">
    <location>
        <begin position="1"/>
        <end position="99"/>
    </location>
</feature>
<gene>
    <name evidence="2" type="ORF">BDA96_05G027300</name>
</gene>
<feature type="compositionally biased region" description="Low complexity" evidence="1">
    <location>
        <begin position="34"/>
        <end position="46"/>
    </location>
</feature>
<dbReference type="AlphaFoldDB" id="A0A921QXQ6"/>
<dbReference type="EMBL" id="CM027684">
    <property type="protein sequence ID" value="KAG0528621.1"/>
    <property type="molecule type" value="Genomic_DNA"/>
</dbReference>
<dbReference type="Proteomes" id="UP000807115">
    <property type="component" value="Chromosome 5"/>
</dbReference>
<evidence type="ECO:0000313" key="2">
    <source>
        <dbReference type="EMBL" id="KAG0528621.1"/>
    </source>
</evidence>
<evidence type="ECO:0000256" key="1">
    <source>
        <dbReference type="SAM" id="MobiDB-lite"/>
    </source>
</evidence>
<evidence type="ECO:0000313" key="3">
    <source>
        <dbReference type="Proteomes" id="UP000807115"/>
    </source>
</evidence>
<reference evidence="2" key="1">
    <citation type="journal article" date="2019" name="BMC Genomics">
        <title>A new reference genome for Sorghum bicolor reveals high levels of sequence similarity between sweet and grain genotypes: implications for the genetics of sugar metabolism.</title>
        <authorList>
            <person name="Cooper E.A."/>
            <person name="Brenton Z.W."/>
            <person name="Flinn B.S."/>
            <person name="Jenkins J."/>
            <person name="Shu S."/>
            <person name="Flowers D."/>
            <person name="Luo F."/>
            <person name="Wang Y."/>
            <person name="Xia P."/>
            <person name="Barry K."/>
            <person name="Daum C."/>
            <person name="Lipzen A."/>
            <person name="Yoshinaga Y."/>
            <person name="Schmutz J."/>
            <person name="Saski C."/>
            <person name="Vermerris W."/>
            <person name="Kresovich S."/>
        </authorList>
    </citation>
    <scope>NUCLEOTIDE SEQUENCE</scope>
</reference>
<feature type="compositionally biased region" description="Basic residues" evidence="1">
    <location>
        <begin position="129"/>
        <end position="144"/>
    </location>
</feature>
<accession>A0A921QXQ6</accession>
<feature type="region of interest" description="Disordered" evidence="1">
    <location>
        <begin position="113"/>
        <end position="210"/>
    </location>
</feature>
<organism evidence="2 3">
    <name type="scientific">Sorghum bicolor</name>
    <name type="common">Sorghum</name>
    <name type="synonym">Sorghum vulgare</name>
    <dbReference type="NCBI Taxonomy" id="4558"/>
    <lineage>
        <taxon>Eukaryota</taxon>
        <taxon>Viridiplantae</taxon>
        <taxon>Streptophyta</taxon>
        <taxon>Embryophyta</taxon>
        <taxon>Tracheophyta</taxon>
        <taxon>Spermatophyta</taxon>
        <taxon>Magnoliopsida</taxon>
        <taxon>Liliopsida</taxon>
        <taxon>Poales</taxon>
        <taxon>Poaceae</taxon>
        <taxon>PACMAD clade</taxon>
        <taxon>Panicoideae</taxon>
        <taxon>Andropogonodae</taxon>
        <taxon>Andropogoneae</taxon>
        <taxon>Sorghinae</taxon>
        <taxon>Sorghum</taxon>
    </lineage>
</organism>
<feature type="compositionally biased region" description="Pro residues" evidence="1">
    <location>
        <begin position="119"/>
        <end position="128"/>
    </location>
</feature>
<protein>
    <submittedName>
        <fullName evidence="2">Uncharacterized protein</fullName>
    </submittedName>
</protein>
<comment type="caution">
    <text evidence="2">The sequence shown here is derived from an EMBL/GenBank/DDBJ whole genome shotgun (WGS) entry which is preliminary data.</text>
</comment>